<evidence type="ECO:0000313" key="4">
    <source>
        <dbReference type="RefSeq" id="XP_036366204.1"/>
    </source>
</evidence>
<protein>
    <submittedName>
        <fullName evidence="3 4">Uncharacterized protein LOC118766694 isoform X1</fullName>
    </submittedName>
</protein>
<dbReference type="AlphaFoldDB" id="A0A7E6FFT6"/>
<gene>
    <name evidence="3 4 5" type="primary">LOC118766694</name>
</gene>
<sequence>MQNILIIAVLTALVTFVVGFSFTCHKPVDCSKCLTVASCQKSECNCCEFCSKVIYRSYWKFEEFFPFKITTYFPSFVSSAYDSCHHSPTVVEVNNPVYLNHDSSDTSERWYHSVTSLFIG</sequence>
<dbReference type="RefSeq" id="XP_036366204.1">
    <property type="nucleotide sequence ID" value="XM_036510311.1"/>
</dbReference>
<dbReference type="RefSeq" id="XP_036366203.1">
    <property type="nucleotide sequence ID" value="XM_036510310.1"/>
</dbReference>
<keyword evidence="2" id="KW-1185">Reference proteome</keyword>
<name>A0A7E6FFT6_9MOLL</name>
<keyword evidence="1" id="KW-0732">Signal</keyword>
<reference evidence="3 4" key="1">
    <citation type="submission" date="2025-08" db="UniProtKB">
        <authorList>
            <consortium name="RefSeq"/>
        </authorList>
    </citation>
    <scope>IDENTIFICATION</scope>
</reference>
<dbReference type="Proteomes" id="UP000515154">
    <property type="component" value="Linkage group LG17"/>
</dbReference>
<evidence type="ECO:0000256" key="1">
    <source>
        <dbReference type="SAM" id="SignalP"/>
    </source>
</evidence>
<feature type="chain" id="PRO_5045019879" evidence="1">
    <location>
        <begin position="20"/>
        <end position="120"/>
    </location>
</feature>
<dbReference type="RefSeq" id="XP_036366205.1">
    <property type="nucleotide sequence ID" value="XM_036510312.1"/>
</dbReference>
<accession>A0A7E6FFT6</accession>
<feature type="signal peptide" evidence="1">
    <location>
        <begin position="1"/>
        <end position="19"/>
    </location>
</feature>
<dbReference type="KEGG" id="osn:118766694"/>
<evidence type="ECO:0000313" key="2">
    <source>
        <dbReference type="Proteomes" id="UP000515154"/>
    </source>
</evidence>
<evidence type="ECO:0000313" key="3">
    <source>
        <dbReference type="RefSeq" id="XP_036366203.1"/>
    </source>
</evidence>
<organism evidence="2 5">
    <name type="scientific">Octopus sinensis</name>
    <name type="common">East Asian common octopus</name>
    <dbReference type="NCBI Taxonomy" id="2607531"/>
    <lineage>
        <taxon>Eukaryota</taxon>
        <taxon>Metazoa</taxon>
        <taxon>Spiralia</taxon>
        <taxon>Lophotrochozoa</taxon>
        <taxon>Mollusca</taxon>
        <taxon>Cephalopoda</taxon>
        <taxon>Coleoidea</taxon>
        <taxon>Octopodiformes</taxon>
        <taxon>Octopoda</taxon>
        <taxon>Incirrata</taxon>
        <taxon>Octopodidae</taxon>
        <taxon>Octopus</taxon>
    </lineage>
</organism>
<evidence type="ECO:0000313" key="5">
    <source>
        <dbReference type="RefSeq" id="XP_036366205.1"/>
    </source>
</evidence>
<proteinExistence type="predicted"/>